<dbReference type="InterPro" id="IPR003615">
    <property type="entry name" value="HNH_nuc"/>
</dbReference>
<dbReference type="Pfam" id="PF01844">
    <property type="entry name" value="HNH"/>
    <property type="match status" value="1"/>
</dbReference>
<organism evidence="2 3">
    <name type="scientific">Rossellomorea vietnamensis</name>
    <dbReference type="NCBI Taxonomy" id="218284"/>
    <lineage>
        <taxon>Bacteria</taxon>
        <taxon>Bacillati</taxon>
        <taxon>Bacillota</taxon>
        <taxon>Bacilli</taxon>
        <taxon>Bacillales</taxon>
        <taxon>Bacillaceae</taxon>
        <taxon>Rossellomorea</taxon>
    </lineage>
</organism>
<name>A0A5D4NGR2_9BACI</name>
<dbReference type="CDD" id="cd00085">
    <property type="entry name" value="HNHc"/>
    <property type="match status" value="1"/>
</dbReference>
<dbReference type="EMBL" id="VTEI01000026">
    <property type="protein sequence ID" value="TYS12999.1"/>
    <property type="molecule type" value="Genomic_DNA"/>
</dbReference>
<evidence type="ECO:0000313" key="2">
    <source>
        <dbReference type="EMBL" id="TYS12999.1"/>
    </source>
</evidence>
<dbReference type="InterPro" id="IPR002711">
    <property type="entry name" value="HNH"/>
</dbReference>
<proteinExistence type="predicted"/>
<dbReference type="GO" id="GO:0003676">
    <property type="term" value="F:nucleic acid binding"/>
    <property type="evidence" value="ECO:0007669"/>
    <property type="project" value="InterPro"/>
</dbReference>
<dbReference type="AlphaFoldDB" id="A0A5D4NGR2"/>
<comment type="caution">
    <text evidence="2">The sequence shown here is derived from an EMBL/GenBank/DDBJ whole genome shotgun (WGS) entry which is preliminary data.</text>
</comment>
<dbReference type="Proteomes" id="UP000322267">
    <property type="component" value="Unassembled WGS sequence"/>
</dbReference>
<dbReference type="GO" id="GO:0008270">
    <property type="term" value="F:zinc ion binding"/>
    <property type="evidence" value="ECO:0007669"/>
    <property type="project" value="InterPro"/>
</dbReference>
<gene>
    <name evidence="2" type="ORF">FZC78_22700</name>
</gene>
<dbReference type="OrthoDB" id="9779761at2"/>
<reference evidence="2 3" key="1">
    <citation type="submission" date="2019-08" db="EMBL/GenBank/DDBJ databases">
        <title>Bacillus genomes from the desert of Cuatro Cienegas, Coahuila.</title>
        <authorList>
            <person name="Olmedo-Alvarez G."/>
        </authorList>
    </citation>
    <scope>NUCLEOTIDE SEQUENCE [LARGE SCALE GENOMIC DNA]</scope>
    <source>
        <strain evidence="2 3">CH34_1T</strain>
    </source>
</reference>
<protein>
    <recommendedName>
        <fullName evidence="1">HNH domain-containing protein</fullName>
    </recommendedName>
</protein>
<sequence length="36" mass="4138">MEIHHVNPLSTLDEAIEIDPETDLVPVCPNCHRMMH</sequence>
<evidence type="ECO:0000259" key="1">
    <source>
        <dbReference type="Pfam" id="PF01844"/>
    </source>
</evidence>
<feature type="domain" description="HNH" evidence="1">
    <location>
        <begin position="2"/>
        <end position="36"/>
    </location>
</feature>
<dbReference type="GO" id="GO:0004519">
    <property type="term" value="F:endonuclease activity"/>
    <property type="evidence" value="ECO:0007669"/>
    <property type="project" value="InterPro"/>
</dbReference>
<accession>A0A5D4NGR2</accession>
<evidence type="ECO:0000313" key="3">
    <source>
        <dbReference type="Proteomes" id="UP000322267"/>
    </source>
</evidence>